<accession>A0A5J9V6M4</accession>
<comment type="function">
    <text evidence="2">Repressor of jasmonate responses.</text>
</comment>
<dbReference type="SMART" id="SM00979">
    <property type="entry name" value="TIFY"/>
    <property type="match status" value="1"/>
</dbReference>
<dbReference type="GO" id="GO:0005634">
    <property type="term" value="C:nucleus"/>
    <property type="evidence" value="ECO:0007669"/>
    <property type="project" value="UniProtKB-SubCell"/>
</dbReference>
<gene>
    <name evidence="5" type="ORF">EJB05_22584</name>
</gene>
<evidence type="ECO:0000256" key="1">
    <source>
        <dbReference type="ARBA" id="ARBA00008614"/>
    </source>
</evidence>
<comment type="subcellular location">
    <subcellularLocation>
        <location evidence="2">Nucleus</location>
    </subcellularLocation>
</comment>
<name>A0A5J9V6M4_9POAL</name>
<dbReference type="GO" id="GO:2000022">
    <property type="term" value="P:regulation of jasmonic acid mediated signaling pathway"/>
    <property type="evidence" value="ECO:0007669"/>
    <property type="project" value="UniProtKB-UniRule"/>
</dbReference>
<dbReference type="GO" id="GO:0031347">
    <property type="term" value="P:regulation of defense response"/>
    <property type="evidence" value="ECO:0007669"/>
    <property type="project" value="UniProtKB-UniRule"/>
</dbReference>
<keyword evidence="2" id="KW-0539">Nucleus</keyword>
<keyword evidence="2" id="KW-1184">Jasmonic acid signaling pathway</keyword>
<keyword evidence="6" id="KW-1185">Reference proteome</keyword>
<proteinExistence type="inferred from homology"/>
<evidence type="ECO:0000259" key="4">
    <source>
        <dbReference type="PROSITE" id="PS51320"/>
    </source>
</evidence>
<feature type="region of interest" description="Disordered" evidence="3">
    <location>
        <begin position="58"/>
        <end position="77"/>
    </location>
</feature>
<organism evidence="5 6">
    <name type="scientific">Eragrostis curvula</name>
    <name type="common">weeping love grass</name>
    <dbReference type="NCBI Taxonomy" id="38414"/>
    <lineage>
        <taxon>Eukaryota</taxon>
        <taxon>Viridiplantae</taxon>
        <taxon>Streptophyta</taxon>
        <taxon>Embryophyta</taxon>
        <taxon>Tracheophyta</taxon>
        <taxon>Spermatophyta</taxon>
        <taxon>Magnoliopsida</taxon>
        <taxon>Liliopsida</taxon>
        <taxon>Poales</taxon>
        <taxon>Poaceae</taxon>
        <taxon>PACMAD clade</taxon>
        <taxon>Chloridoideae</taxon>
        <taxon>Eragrostideae</taxon>
        <taxon>Eragrostidinae</taxon>
        <taxon>Eragrostis</taxon>
    </lineage>
</organism>
<dbReference type="GO" id="GO:0009611">
    <property type="term" value="P:response to wounding"/>
    <property type="evidence" value="ECO:0007669"/>
    <property type="project" value="UniProtKB-UniRule"/>
</dbReference>
<evidence type="ECO:0000256" key="3">
    <source>
        <dbReference type="SAM" id="MobiDB-lite"/>
    </source>
</evidence>
<dbReference type="InterPro" id="IPR040390">
    <property type="entry name" value="TIFY/JAZ"/>
</dbReference>
<dbReference type="PROSITE" id="PS51320">
    <property type="entry name" value="TIFY"/>
    <property type="match status" value="1"/>
</dbReference>
<dbReference type="Proteomes" id="UP000324897">
    <property type="component" value="Chromosome 1"/>
</dbReference>
<evidence type="ECO:0000256" key="2">
    <source>
        <dbReference type="RuleBase" id="RU369065"/>
    </source>
</evidence>
<dbReference type="OrthoDB" id="666749at2759"/>
<comment type="caution">
    <text evidence="5">The sequence shown here is derived from an EMBL/GenBank/DDBJ whole genome shotgun (WGS) entry which is preliminary data.</text>
</comment>
<dbReference type="Pfam" id="PF06200">
    <property type="entry name" value="tify"/>
    <property type="match status" value="1"/>
</dbReference>
<feature type="domain" description="Tify" evidence="4">
    <location>
        <begin position="75"/>
        <end position="110"/>
    </location>
</feature>
<dbReference type="PANTHER" id="PTHR33077">
    <property type="entry name" value="PROTEIN TIFY 4A-RELATED-RELATED"/>
    <property type="match status" value="1"/>
</dbReference>
<dbReference type="AlphaFoldDB" id="A0A5J9V6M4"/>
<dbReference type="PANTHER" id="PTHR33077:SF64">
    <property type="entry name" value="PROTEIN TIFY"/>
    <property type="match status" value="1"/>
</dbReference>
<feature type="non-terminal residue" evidence="5">
    <location>
        <position position="1"/>
    </location>
</feature>
<reference evidence="5 6" key="1">
    <citation type="journal article" date="2019" name="Sci. Rep.">
        <title>A high-quality genome of Eragrostis curvula grass provides insights into Poaceae evolution and supports new strategies to enhance forage quality.</title>
        <authorList>
            <person name="Carballo J."/>
            <person name="Santos B.A.C.M."/>
            <person name="Zappacosta D."/>
            <person name="Garbus I."/>
            <person name="Selva J.P."/>
            <person name="Gallo C.A."/>
            <person name="Diaz A."/>
            <person name="Albertini E."/>
            <person name="Caccamo M."/>
            <person name="Echenique V."/>
        </authorList>
    </citation>
    <scope>NUCLEOTIDE SEQUENCE [LARGE SCALE GENOMIC DNA]</scope>
    <source>
        <strain evidence="6">cv. Victoria</strain>
        <tissue evidence="5">Leaf</tissue>
    </source>
</reference>
<evidence type="ECO:0000313" key="5">
    <source>
        <dbReference type="EMBL" id="TVU30930.1"/>
    </source>
</evidence>
<comment type="domain">
    <text evidence="2">The jas domain is required for interaction with COI1.</text>
</comment>
<dbReference type="EMBL" id="RWGY01000011">
    <property type="protein sequence ID" value="TVU30930.1"/>
    <property type="molecule type" value="Genomic_DNA"/>
</dbReference>
<dbReference type="Gramene" id="TVU30930">
    <property type="protein sequence ID" value="TVU30930"/>
    <property type="gene ID" value="EJB05_22584"/>
</dbReference>
<evidence type="ECO:0000313" key="6">
    <source>
        <dbReference type="Proteomes" id="UP000324897"/>
    </source>
</evidence>
<protein>
    <recommendedName>
        <fullName evidence="2">Protein TIFY</fullName>
    </recommendedName>
    <alternativeName>
        <fullName evidence="2">Jasmonate ZIM domain-containing protein</fullName>
    </alternativeName>
</protein>
<dbReference type="InterPro" id="IPR010399">
    <property type="entry name" value="Tify_dom"/>
</dbReference>
<comment type="similarity">
    <text evidence="1 2">Belongs to the TIFY/JAZ family.</text>
</comment>
<sequence>MEAAAEDCGGRRRFTVACVVLSQRVRADAEAAKMAAAALASPSAASSPTMLLMPGADVASDARPEPADPSPAKNTKADQAQLTIMYGGRIVVVDDVPEHRALELMRVAARSQDVPMRVAAVRRRGSRWARGHAGGEEGFMAKRRDRLAARVPYGASCPEKKGKAVVKEAYASSWLGLGIPGECRR</sequence>